<dbReference type="GeneID" id="39732646"/>
<dbReference type="Proteomes" id="UP000220797">
    <property type="component" value="Unassembled WGS sequence"/>
</dbReference>
<protein>
    <submittedName>
        <fullName evidence="3">Reticulocyte binding protein, putative</fullName>
    </submittedName>
</protein>
<name>A0A1J1GUC4_PLAGA</name>
<dbReference type="RefSeq" id="XP_028528871.1">
    <property type="nucleotide sequence ID" value="XM_028672305.1"/>
</dbReference>
<reference evidence="3" key="1">
    <citation type="submission" date="2015-04" db="EMBL/GenBank/DDBJ databases">
        <authorList>
            <consortium name="Pathogen Informatics"/>
        </authorList>
    </citation>
    <scope>NUCLEOTIDE SEQUENCE [LARGE SCALE GENOMIC DNA]</scope>
    <source>
        <strain evidence="3">8A</strain>
    </source>
</reference>
<evidence type="ECO:0000313" key="4">
    <source>
        <dbReference type="Proteomes" id="UP000220797"/>
    </source>
</evidence>
<feature type="signal peptide" evidence="2">
    <location>
        <begin position="1"/>
        <end position="23"/>
    </location>
</feature>
<feature type="non-terminal residue" evidence="3">
    <location>
        <position position="814"/>
    </location>
</feature>
<proteinExistence type="predicted"/>
<keyword evidence="2" id="KW-0732">Signal</keyword>
<evidence type="ECO:0000313" key="3">
    <source>
        <dbReference type="EMBL" id="CRG96066.1"/>
    </source>
</evidence>
<keyword evidence="4" id="KW-1185">Reference proteome</keyword>
<dbReference type="OMA" id="NIYCELM"/>
<gene>
    <name evidence="3" type="ORF">PGAL8A_00411600</name>
</gene>
<accession>A0A1J1GUC4</accession>
<feature type="chain" id="PRO_5012023502" evidence="2">
    <location>
        <begin position="24"/>
        <end position="814"/>
    </location>
</feature>
<dbReference type="VEuPathDB" id="PlasmoDB:PGAL8A_00411600"/>
<dbReference type="EMBL" id="CVMV01000055">
    <property type="protein sequence ID" value="CRG96066.1"/>
    <property type="molecule type" value="Genomic_DNA"/>
</dbReference>
<feature type="coiled-coil region" evidence="1">
    <location>
        <begin position="571"/>
        <end position="644"/>
    </location>
</feature>
<organism evidence="3 4">
    <name type="scientific">Plasmodium gallinaceum</name>
    <dbReference type="NCBI Taxonomy" id="5849"/>
    <lineage>
        <taxon>Eukaryota</taxon>
        <taxon>Sar</taxon>
        <taxon>Alveolata</taxon>
        <taxon>Apicomplexa</taxon>
        <taxon>Aconoidasida</taxon>
        <taxon>Haemosporida</taxon>
        <taxon>Plasmodiidae</taxon>
        <taxon>Plasmodium</taxon>
        <taxon>Plasmodium (Haemamoeba)</taxon>
    </lineage>
</organism>
<dbReference type="AlphaFoldDB" id="A0A1J1GUC4"/>
<sequence length="814" mass="95882">MKKIKILIIYFPILSSFFGLSYKKENKLVPNEYRYNSNNSLFDSNLEERKELKHNSFKQYNQNKKNYKTFSFQYENKYNKKNENKKASNLFINVSRTKLSFGTSLISPHFAHIKGDNPHISKIYNIKGEKKNIDLNSPTYSFTQSNSFMSIHNDVISNYNNLIKMINENYNKAKDAFVYSNSYYDMSRYFMMMNSGNFGDFLLDIYPKISSFSISAKNSMDFYENVKKDMRKRINHLQLLEGENGKRSLYENELLQFKKKIEENKRNANVYITECEKNKKDAFNDLKKKLVLEVCPKHMCNKVKTPYKKSLKDYLSVDKVNKDTYSESLKVIEDYFNNQNLLLKLMEGNFSEKKVKYDLILLMEEINDIKEIYKKHAQIIRDSIRDLKNYDKNAEKKQFTEKSVAEDLIASSHALKRIVIYNIWNTELTTDFNKKKEEYDNLFKTESQKLGKKLSKLVYPESVILESKQIISNSQVILTDVKRIIDKDFEKLENLLYNCDSSEFSAIKKELTQLYAELTVHNTSIKNKFDSMNKIYISITNEKPKIENKKKNILGKGNILNMITRDVLIKKKEIEDIIASSSDNLNLLKRNYEELKNLKGKIENLKIQVQTKKNKLKELKRQEESRKEESIKKIREKLEEIKKKIEDFKPVINLKDSENEDLKFIEKLIYDKPFNKNEFIEKKKKAHEQINLALNSLFGNGLIDELKKISQFVAEKEVLNYKELRLSRIIEILDEIMKMSSKVNKIISDAMSTLENKVNPAKKNIIELKNYIITKSIEDLHIKMVNKGFINLFGYKKDYLCEEYVGGCAQAKKK</sequence>
<comment type="caution">
    <text evidence="3">The sequence shown here is derived from an EMBL/GenBank/DDBJ whole genome shotgun (WGS) entry which is preliminary data.</text>
</comment>
<keyword evidence="1" id="KW-0175">Coiled coil</keyword>
<evidence type="ECO:0000256" key="1">
    <source>
        <dbReference type="SAM" id="Coils"/>
    </source>
</evidence>
<evidence type="ECO:0000256" key="2">
    <source>
        <dbReference type="SAM" id="SignalP"/>
    </source>
</evidence>